<evidence type="ECO:0000313" key="2">
    <source>
        <dbReference type="Proteomes" id="UP001187192"/>
    </source>
</evidence>
<reference evidence="1" key="1">
    <citation type="submission" date="2023-07" db="EMBL/GenBank/DDBJ databases">
        <title>draft genome sequence of fig (Ficus carica).</title>
        <authorList>
            <person name="Takahashi T."/>
            <person name="Nishimura K."/>
        </authorList>
    </citation>
    <scope>NUCLEOTIDE SEQUENCE</scope>
</reference>
<evidence type="ECO:0000313" key="1">
    <source>
        <dbReference type="EMBL" id="GMN31414.1"/>
    </source>
</evidence>
<comment type="caution">
    <text evidence="1">The sequence shown here is derived from an EMBL/GenBank/DDBJ whole genome shotgun (WGS) entry which is preliminary data.</text>
</comment>
<name>A0AA87ZE92_FICCA</name>
<organism evidence="1 2">
    <name type="scientific">Ficus carica</name>
    <name type="common">Common fig</name>
    <dbReference type="NCBI Taxonomy" id="3494"/>
    <lineage>
        <taxon>Eukaryota</taxon>
        <taxon>Viridiplantae</taxon>
        <taxon>Streptophyta</taxon>
        <taxon>Embryophyta</taxon>
        <taxon>Tracheophyta</taxon>
        <taxon>Spermatophyta</taxon>
        <taxon>Magnoliopsida</taxon>
        <taxon>eudicotyledons</taxon>
        <taxon>Gunneridae</taxon>
        <taxon>Pentapetalae</taxon>
        <taxon>rosids</taxon>
        <taxon>fabids</taxon>
        <taxon>Rosales</taxon>
        <taxon>Moraceae</taxon>
        <taxon>Ficeae</taxon>
        <taxon>Ficus</taxon>
    </lineage>
</organism>
<gene>
    <name evidence="1" type="ORF">TIFTF001_041588</name>
</gene>
<accession>A0AA87ZE92</accession>
<protein>
    <submittedName>
        <fullName evidence="1">Uncharacterized protein</fullName>
    </submittedName>
</protein>
<dbReference type="EMBL" id="BTGU01001925">
    <property type="protein sequence ID" value="GMN31414.1"/>
    <property type="molecule type" value="Genomic_DNA"/>
</dbReference>
<keyword evidence="2" id="KW-1185">Reference proteome</keyword>
<dbReference type="AlphaFoldDB" id="A0AA87ZE92"/>
<sequence>MRKVKPSDNFHRKLTGSYFEVLKKEAGSYSQRGTSELRRNDLDFGKHYRNSDIGSDFSNTWKVWVGAGTRFARVGFTHAGKELQQEHVVAVPVEERKEREEKEEEN</sequence>
<proteinExistence type="predicted"/>
<dbReference type="Proteomes" id="UP001187192">
    <property type="component" value="Unassembled WGS sequence"/>
</dbReference>